<comment type="caution">
    <text evidence="2">The sequence shown here is derived from an EMBL/GenBank/DDBJ whole genome shotgun (WGS) entry which is preliminary data.</text>
</comment>
<evidence type="ECO:0008006" key="4">
    <source>
        <dbReference type="Google" id="ProtNLM"/>
    </source>
</evidence>
<dbReference type="GO" id="GO:0005506">
    <property type="term" value="F:iron ion binding"/>
    <property type="evidence" value="ECO:0007669"/>
    <property type="project" value="InterPro"/>
</dbReference>
<dbReference type="Gene3D" id="1.10.630.10">
    <property type="entry name" value="Cytochrome P450"/>
    <property type="match status" value="1"/>
</dbReference>
<reference evidence="2" key="2">
    <citation type="submission" date="2023-05" db="EMBL/GenBank/DDBJ databases">
        <authorList>
            <consortium name="Lawrence Berkeley National Laboratory"/>
            <person name="Steindorff A."/>
            <person name="Hensen N."/>
            <person name="Bonometti L."/>
            <person name="Westerberg I."/>
            <person name="Brannstrom I.O."/>
            <person name="Guillou S."/>
            <person name="Cros-Aarteil S."/>
            <person name="Calhoun S."/>
            <person name="Haridas S."/>
            <person name="Kuo A."/>
            <person name="Mondo S."/>
            <person name="Pangilinan J."/>
            <person name="Riley R."/>
            <person name="Labutti K."/>
            <person name="Andreopoulos B."/>
            <person name="Lipzen A."/>
            <person name="Chen C."/>
            <person name="Yanf M."/>
            <person name="Daum C."/>
            <person name="Ng V."/>
            <person name="Clum A."/>
            <person name="Ohm R."/>
            <person name="Martin F."/>
            <person name="Silar P."/>
            <person name="Natvig D."/>
            <person name="Lalanne C."/>
            <person name="Gautier V."/>
            <person name="Ament-Velasquez S.L."/>
            <person name="Kruys A."/>
            <person name="Hutchinson M.I."/>
            <person name="Powell A.J."/>
            <person name="Barry K."/>
            <person name="Miller A.N."/>
            <person name="Grigoriev I.V."/>
            <person name="Debuchy R."/>
            <person name="Gladieux P."/>
            <person name="Thoren M.H."/>
            <person name="Johannesson H."/>
        </authorList>
    </citation>
    <scope>NUCLEOTIDE SEQUENCE</scope>
    <source>
        <strain evidence="2">CBS 892.96</strain>
    </source>
</reference>
<dbReference type="GO" id="GO:0020037">
    <property type="term" value="F:heme binding"/>
    <property type="evidence" value="ECO:0007669"/>
    <property type="project" value="InterPro"/>
</dbReference>
<organism evidence="2 3">
    <name type="scientific">Triangularia setosa</name>
    <dbReference type="NCBI Taxonomy" id="2587417"/>
    <lineage>
        <taxon>Eukaryota</taxon>
        <taxon>Fungi</taxon>
        <taxon>Dikarya</taxon>
        <taxon>Ascomycota</taxon>
        <taxon>Pezizomycotina</taxon>
        <taxon>Sordariomycetes</taxon>
        <taxon>Sordariomycetidae</taxon>
        <taxon>Sordariales</taxon>
        <taxon>Podosporaceae</taxon>
        <taxon>Triangularia</taxon>
    </lineage>
</organism>
<evidence type="ECO:0000256" key="1">
    <source>
        <dbReference type="SAM" id="Phobius"/>
    </source>
</evidence>
<protein>
    <recommendedName>
        <fullName evidence="4">Cytochrome P450</fullName>
    </recommendedName>
</protein>
<dbReference type="GO" id="GO:0004497">
    <property type="term" value="F:monooxygenase activity"/>
    <property type="evidence" value="ECO:0007669"/>
    <property type="project" value="InterPro"/>
</dbReference>
<reference evidence="2" key="1">
    <citation type="journal article" date="2023" name="Mol. Phylogenet. Evol.">
        <title>Genome-scale phylogeny and comparative genomics of the fungal order Sordariales.</title>
        <authorList>
            <person name="Hensen N."/>
            <person name="Bonometti L."/>
            <person name="Westerberg I."/>
            <person name="Brannstrom I.O."/>
            <person name="Guillou S."/>
            <person name="Cros-Aarteil S."/>
            <person name="Calhoun S."/>
            <person name="Haridas S."/>
            <person name="Kuo A."/>
            <person name="Mondo S."/>
            <person name="Pangilinan J."/>
            <person name="Riley R."/>
            <person name="LaButti K."/>
            <person name="Andreopoulos B."/>
            <person name="Lipzen A."/>
            <person name="Chen C."/>
            <person name="Yan M."/>
            <person name="Daum C."/>
            <person name="Ng V."/>
            <person name="Clum A."/>
            <person name="Steindorff A."/>
            <person name="Ohm R.A."/>
            <person name="Martin F."/>
            <person name="Silar P."/>
            <person name="Natvig D.O."/>
            <person name="Lalanne C."/>
            <person name="Gautier V."/>
            <person name="Ament-Velasquez S.L."/>
            <person name="Kruys A."/>
            <person name="Hutchinson M.I."/>
            <person name="Powell A.J."/>
            <person name="Barry K."/>
            <person name="Miller A.N."/>
            <person name="Grigoriev I.V."/>
            <person name="Debuchy R."/>
            <person name="Gladieux P."/>
            <person name="Hiltunen Thoren M."/>
            <person name="Johannesson H."/>
        </authorList>
    </citation>
    <scope>NUCLEOTIDE SEQUENCE</scope>
    <source>
        <strain evidence="2">CBS 892.96</strain>
    </source>
</reference>
<gene>
    <name evidence="2" type="ORF">QBC36DRAFT_197384</name>
</gene>
<accession>A0AAN7A326</accession>
<dbReference type="SUPFAM" id="SSF48264">
    <property type="entry name" value="Cytochrome P450"/>
    <property type="match status" value="1"/>
</dbReference>
<keyword evidence="1" id="KW-0812">Transmembrane</keyword>
<dbReference type="GO" id="GO:0016705">
    <property type="term" value="F:oxidoreductase activity, acting on paired donors, with incorporation or reduction of molecular oxygen"/>
    <property type="evidence" value="ECO:0007669"/>
    <property type="project" value="InterPro"/>
</dbReference>
<keyword evidence="1" id="KW-0472">Membrane</keyword>
<dbReference type="EMBL" id="MU866445">
    <property type="protein sequence ID" value="KAK4172268.1"/>
    <property type="molecule type" value="Genomic_DNA"/>
</dbReference>
<dbReference type="InterPro" id="IPR036396">
    <property type="entry name" value="Cyt_P450_sf"/>
</dbReference>
<dbReference type="AlphaFoldDB" id="A0AAN7A326"/>
<sequence length="147" mass="16994">MEGLKQLLNPLLNLPATTSIILSLLLLLNITFILPTYLQYRRLRHVPGPLLNSLTSLVYARHTLLNGSSQYVYDLCQKYGPLVRVTPNIVVFSDAQTFRYICSAKANYTKGLWFEFSRWSLERWSCIAMRDNESRKERKKKLIPAVS</sequence>
<name>A0AAN7A326_9PEZI</name>
<keyword evidence="1" id="KW-1133">Transmembrane helix</keyword>
<keyword evidence="3" id="KW-1185">Reference proteome</keyword>
<evidence type="ECO:0000313" key="2">
    <source>
        <dbReference type="EMBL" id="KAK4172268.1"/>
    </source>
</evidence>
<evidence type="ECO:0000313" key="3">
    <source>
        <dbReference type="Proteomes" id="UP001302321"/>
    </source>
</evidence>
<proteinExistence type="predicted"/>
<dbReference type="Proteomes" id="UP001302321">
    <property type="component" value="Unassembled WGS sequence"/>
</dbReference>
<feature type="transmembrane region" description="Helical" evidence="1">
    <location>
        <begin position="20"/>
        <end position="38"/>
    </location>
</feature>